<sequence length="242" mass="27496">MKKVTIFFVVFCLPFMVMAQSKNVMNSQRVFPKIGSTAAFEKALAAHSLKYHSSGNFKWRVYEITTGPDAGGYQILEGPCTWDEFDKRGDLGKEHMMNWATTVTPLLTEKYEDSYVTYRDDLSSTGVTNYSNKIAISHVFNKPGYYGEMEAAIKSLKSSWEDGKQNIAVYDISSSGEPGFVIVNRYADGLKERDAMYRSSMKSRYEKQNGAGSWSNYQDMLKKCIDHSWSEILEYRADLSAK</sequence>
<accession>A0A1J5TEK1</accession>
<organism evidence="1">
    <name type="scientific">mine drainage metagenome</name>
    <dbReference type="NCBI Taxonomy" id="410659"/>
    <lineage>
        <taxon>unclassified sequences</taxon>
        <taxon>metagenomes</taxon>
        <taxon>ecological metagenomes</taxon>
    </lineage>
</organism>
<dbReference type="AlphaFoldDB" id="A0A1J5TEK1"/>
<protein>
    <recommendedName>
        <fullName evidence="2">NIPSNAP domain-containing protein</fullName>
    </recommendedName>
</protein>
<evidence type="ECO:0008006" key="2">
    <source>
        <dbReference type="Google" id="ProtNLM"/>
    </source>
</evidence>
<gene>
    <name evidence="1" type="ORF">GALL_64400</name>
</gene>
<evidence type="ECO:0000313" key="1">
    <source>
        <dbReference type="EMBL" id="OIR12188.1"/>
    </source>
</evidence>
<proteinExistence type="predicted"/>
<name>A0A1J5TEK1_9ZZZZ</name>
<reference evidence="1" key="1">
    <citation type="submission" date="2016-10" db="EMBL/GenBank/DDBJ databases">
        <title>Sequence of Gallionella enrichment culture.</title>
        <authorList>
            <person name="Poehlein A."/>
            <person name="Muehling M."/>
            <person name="Daniel R."/>
        </authorList>
    </citation>
    <scope>NUCLEOTIDE SEQUENCE</scope>
</reference>
<comment type="caution">
    <text evidence="1">The sequence shown here is derived from an EMBL/GenBank/DDBJ whole genome shotgun (WGS) entry which is preliminary data.</text>
</comment>
<dbReference type="EMBL" id="MLJW01000018">
    <property type="protein sequence ID" value="OIR12188.1"/>
    <property type="molecule type" value="Genomic_DNA"/>
</dbReference>